<name>A0A550CFD2_9AGAR</name>
<keyword evidence="5 7" id="KW-0653">Protein transport</keyword>
<dbReference type="GO" id="GO:0005634">
    <property type="term" value="C:nucleus"/>
    <property type="evidence" value="ECO:0007669"/>
    <property type="project" value="UniProtKB-SubCell"/>
</dbReference>
<keyword evidence="6 7" id="KW-0539">Nucleus</keyword>
<feature type="domain" description="Nmd3 N-terminal" evidence="9">
    <location>
        <begin position="14"/>
        <end position="242"/>
    </location>
</feature>
<dbReference type="GO" id="GO:0000055">
    <property type="term" value="P:ribosomal large subunit export from nucleus"/>
    <property type="evidence" value="ECO:0007669"/>
    <property type="project" value="TreeGrafter"/>
</dbReference>
<dbReference type="PANTHER" id="PTHR12746:SF2">
    <property type="entry name" value="60S RIBOSOMAL EXPORT PROTEIN NMD3"/>
    <property type="match status" value="1"/>
</dbReference>
<dbReference type="Pfam" id="PF21192">
    <property type="entry name" value="OB_NMD3"/>
    <property type="match status" value="1"/>
</dbReference>
<evidence type="ECO:0000256" key="3">
    <source>
        <dbReference type="ARBA" id="ARBA00022448"/>
    </source>
</evidence>
<dbReference type="InterPro" id="IPR048898">
    <property type="entry name" value="OB_NMD3"/>
</dbReference>
<evidence type="ECO:0000259" key="11">
    <source>
        <dbReference type="Pfam" id="PF21193"/>
    </source>
</evidence>
<evidence type="ECO:0000256" key="7">
    <source>
        <dbReference type="RuleBase" id="RU364108"/>
    </source>
</evidence>
<evidence type="ECO:0000256" key="6">
    <source>
        <dbReference type="ARBA" id="ARBA00023242"/>
    </source>
</evidence>
<dbReference type="Proteomes" id="UP000320762">
    <property type="component" value="Unassembled WGS sequence"/>
</dbReference>
<sequence>MEFVAPPPVHRVLCADCGTPIVPNSANLCVACLRNTVDITEGIPKQASVAFCRNCERFLNPPQNWTIARPESSELLSICLRKLKGLNKVRLTDAHFIWTEPHSKRLRVSLTIQKEVLTNTILEQTFEIEYLVQYGQCPDCARLAAKDTWKALVQVRQKVPHKRTFLYLEQLILKHNAQKDTISVKEVRDGLDFFYSNRAHALKMLEFLNGVVPIRSKSSERLLSSDTHTSTANFKYTYSVEIVPVCKEDLVCIPPKQARSLGNINPLVLCMRVGSSLQLLDVATLQTADIPAQIYWRAPFDSLAGVPDLVEFTVLDVEPDYSRAKGRLVPADAQVALSGAFRSRAAGGETMDMDFDDAGANSQIFHTRTHLGGILQPGDAVLGYFLSNANFNSDDFASLPAGRIPDLILVKKAYPNRRKKNKTRNWRLRSIGKEAGEEGETGSARGIVGRMGGRDQKKIEEDYELFLRELEEDPELRATVNLYKAGDVKMATEGERQAGGKKRAQFAMDVDGGEATEDEQGDEPDFPDIKLDELLEGFDEMTLNEGDVEAVVN</sequence>
<dbReference type="GO" id="GO:0043023">
    <property type="term" value="F:ribosomal large subunit binding"/>
    <property type="evidence" value="ECO:0007669"/>
    <property type="project" value="InterPro"/>
</dbReference>
<evidence type="ECO:0000256" key="8">
    <source>
        <dbReference type="SAM" id="MobiDB-lite"/>
    </source>
</evidence>
<keyword evidence="13" id="KW-1185">Reference proteome</keyword>
<dbReference type="GO" id="GO:0005737">
    <property type="term" value="C:cytoplasm"/>
    <property type="evidence" value="ECO:0007669"/>
    <property type="project" value="UniProtKB-SubCell"/>
</dbReference>
<gene>
    <name evidence="12" type="ORF">BD626DRAFT_431277</name>
</gene>
<feature type="domain" description="60S ribosomal export protein NMD3 OB-fold" evidence="10">
    <location>
        <begin position="309"/>
        <end position="412"/>
    </location>
</feature>
<evidence type="ECO:0000256" key="2">
    <source>
        <dbReference type="ARBA" id="ARBA00017035"/>
    </source>
</evidence>
<evidence type="ECO:0000256" key="1">
    <source>
        <dbReference type="ARBA" id="ARBA00009794"/>
    </source>
</evidence>
<dbReference type="Pfam" id="PF04981">
    <property type="entry name" value="NMD3"/>
    <property type="match status" value="1"/>
</dbReference>
<comment type="subcellular location">
    <subcellularLocation>
        <location evidence="7">Cytoplasm</location>
    </subcellularLocation>
    <subcellularLocation>
        <location evidence="7">Nucleus</location>
    </subcellularLocation>
</comment>
<protein>
    <recommendedName>
        <fullName evidence="2 7">60S ribosomal export protein NMD3</fullName>
    </recommendedName>
</protein>
<dbReference type="STRING" id="97359.A0A550CFD2"/>
<proteinExistence type="inferred from homology"/>
<dbReference type="InterPro" id="IPR007064">
    <property type="entry name" value="Nmd3_N"/>
</dbReference>
<dbReference type="InterPro" id="IPR039768">
    <property type="entry name" value="Nmd3"/>
</dbReference>
<dbReference type="PANTHER" id="PTHR12746">
    <property type="entry name" value="NONSENSE-MEDIATED MRNA DECAY PROTEIN 3"/>
    <property type="match status" value="1"/>
</dbReference>
<feature type="compositionally biased region" description="Acidic residues" evidence="8">
    <location>
        <begin position="511"/>
        <end position="526"/>
    </location>
</feature>
<dbReference type="GO" id="GO:0015031">
    <property type="term" value="P:protein transport"/>
    <property type="evidence" value="ECO:0007669"/>
    <property type="project" value="UniProtKB-KW"/>
</dbReference>
<evidence type="ECO:0000256" key="4">
    <source>
        <dbReference type="ARBA" id="ARBA00022490"/>
    </source>
</evidence>
<keyword evidence="4 7" id="KW-0963">Cytoplasm</keyword>
<dbReference type="Pfam" id="PF21193">
    <property type="entry name" value="NMD_SH3"/>
    <property type="match status" value="1"/>
</dbReference>
<dbReference type="OrthoDB" id="203821at2759"/>
<reference evidence="12 13" key="1">
    <citation type="journal article" date="2019" name="New Phytol.">
        <title>Comparative genomics reveals unique wood-decay strategies and fruiting body development in the Schizophyllaceae.</title>
        <authorList>
            <person name="Almasi E."/>
            <person name="Sahu N."/>
            <person name="Krizsan K."/>
            <person name="Balint B."/>
            <person name="Kovacs G.M."/>
            <person name="Kiss B."/>
            <person name="Cseklye J."/>
            <person name="Drula E."/>
            <person name="Henrissat B."/>
            <person name="Nagy I."/>
            <person name="Chovatia M."/>
            <person name="Adam C."/>
            <person name="LaButti K."/>
            <person name="Lipzen A."/>
            <person name="Riley R."/>
            <person name="Grigoriev I.V."/>
            <person name="Nagy L.G."/>
        </authorList>
    </citation>
    <scope>NUCLEOTIDE SEQUENCE [LARGE SCALE GENOMIC DNA]</scope>
    <source>
        <strain evidence="12 13">NL-1724</strain>
    </source>
</reference>
<evidence type="ECO:0000256" key="5">
    <source>
        <dbReference type="ARBA" id="ARBA00022927"/>
    </source>
</evidence>
<keyword evidence="3 7" id="KW-0813">Transport</keyword>
<comment type="function">
    <text evidence="7">Acts as an adapter for the XPO1/CRM1-mediated export of the 60S ribosomal subunit.</text>
</comment>
<evidence type="ECO:0000313" key="13">
    <source>
        <dbReference type="Proteomes" id="UP000320762"/>
    </source>
</evidence>
<feature type="domain" description="60S ribosomal export protein NMD3 SH3" evidence="11">
    <location>
        <begin position="245"/>
        <end position="292"/>
    </location>
</feature>
<organism evidence="12 13">
    <name type="scientific">Schizophyllum amplum</name>
    <dbReference type="NCBI Taxonomy" id="97359"/>
    <lineage>
        <taxon>Eukaryota</taxon>
        <taxon>Fungi</taxon>
        <taxon>Dikarya</taxon>
        <taxon>Basidiomycota</taxon>
        <taxon>Agaricomycotina</taxon>
        <taxon>Agaricomycetes</taxon>
        <taxon>Agaricomycetidae</taxon>
        <taxon>Agaricales</taxon>
        <taxon>Schizophyllaceae</taxon>
        <taxon>Schizophyllum</taxon>
    </lineage>
</organism>
<accession>A0A550CFD2</accession>
<comment type="caution">
    <text evidence="12">The sequence shown here is derived from an EMBL/GenBank/DDBJ whole genome shotgun (WGS) entry which is preliminary data.</text>
</comment>
<evidence type="ECO:0000313" key="12">
    <source>
        <dbReference type="EMBL" id="TRM63494.1"/>
    </source>
</evidence>
<dbReference type="AlphaFoldDB" id="A0A550CFD2"/>
<evidence type="ECO:0000259" key="10">
    <source>
        <dbReference type="Pfam" id="PF21192"/>
    </source>
</evidence>
<feature type="region of interest" description="Disordered" evidence="8">
    <location>
        <begin position="494"/>
        <end position="527"/>
    </location>
</feature>
<comment type="similarity">
    <text evidence="1 7">Belongs to the NMD3 family.</text>
</comment>
<evidence type="ECO:0000259" key="9">
    <source>
        <dbReference type="Pfam" id="PF04981"/>
    </source>
</evidence>
<dbReference type="InterPro" id="IPR048899">
    <property type="entry name" value="NMD_SH3"/>
</dbReference>
<dbReference type="EMBL" id="VDMD01000009">
    <property type="protein sequence ID" value="TRM63494.1"/>
    <property type="molecule type" value="Genomic_DNA"/>
</dbReference>